<evidence type="ECO:0000313" key="17">
    <source>
        <dbReference type="EMBL" id="RDI38529.1"/>
    </source>
</evidence>
<evidence type="ECO:0000256" key="12">
    <source>
        <dbReference type="PIRNR" id="PIRNR004862"/>
    </source>
</evidence>
<evidence type="ECO:0000256" key="1">
    <source>
        <dbReference type="ARBA" id="ARBA00003820"/>
    </source>
</evidence>
<dbReference type="GO" id="GO:0071973">
    <property type="term" value="P:bacterial-type flagellum-dependent cell motility"/>
    <property type="evidence" value="ECO:0007669"/>
    <property type="project" value="InterPro"/>
</dbReference>
<dbReference type="Gene3D" id="3.30.300.30">
    <property type="match status" value="1"/>
</dbReference>
<dbReference type="GO" id="GO:0003774">
    <property type="term" value="F:cytoskeletal motor activity"/>
    <property type="evidence" value="ECO:0007669"/>
    <property type="project" value="InterPro"/>
</dbReference>
<feature type="domain" description="Flagellar M-ring C-terminal" evidence="16">
    <location>
        <begin position="255"/>
        <end position="415"/>
    </location>
</feature>
<dbReference type="PANTHER" id="PTHR30046:SF0">
    <property type="entry name" value="FLAGELLAR M-RING PROTEIN"/>
    <property type="match status" value="1"/>
</dbReference>
<dbReference type="InterPro" id="IPR043427">
    <property type="entry name" value="YscJ/FliF"/>
</dbReference>
<dbReference type="InterPro" id="IPR006182">
    <property type="entry name" value="FliF_N_dom"/>
</dbReference>
<feature type="transmembrane region" description="Helical" evidence="14">
    <location>
        <begin position="21"/>
        <end position="42"/>
    </location>
</feature>
<evidence type="ECO:0000256" key="2">
    <source>
        <dbReference type="ARBA" id="ARBA00004117"/>
    </source>
</evidence>
<dbReference type="GO" id="GO:0009431">
    <property type="term" value="C:bacterial-type flagellum basal body, MS ring"/>
    <property type="evidence" value="ECO:0007669"/>
    <property type="project" value="InterPro"/>
</dbReference>
<dbReference type="InterPro" id="IPR000067">
    <property type="entry name" value="FlgMring_FliF"/>
</dbReference>
<keyword evidence="18" id="KW-1185">Reference proteome</keyword>
<keyword evidence="8 14" id="KW-1133">Transmembrane helix</keyword>
<feature type="domain" description="Flagellar M-ring N-terminal" evidence="15">
    <location>
        <begin position="46"/>
        <end position="221"/>
    </location>
</feature>
<feature type="transmembrane region" description="Helical" evidence="14">
    <location>
        <begin position="436"/>
        <end position="458"/>
    </location>
</feature>
<dbReference type="Proteomes" id="UP000254720">
    <property type="component" value="Unassembled WGS sequence"/>
</dbReference>
<feature type="region of interest" description="Disordered" evidence="13">
    <location>
        <begin position="297"/>
        <end position="340"/>
    </location>
</feature>
<keyword evidence="9 14" id="KW-0472">Membrane</keyword>
<dbReference type="OrthoDB" id="8554211at2"/>
<dbReference type="PRINTS" id="PR01009">
    <property type="entry name" value="FLGMRINGFLIF"/>
</dbReference>
<dbReference type="NCBIfam" id="TIGR00206">
    <property type="entry name" value="fliF"/>
    <property type="match status" value="1"/>
</dbReference>
<comment type="subunit">
    <text evidence="11">The basal body constitutes a major portion of the flagellar organelle and consists of four rings (L,P,S, and M) mounted on a central rod. The M ring is integral to the inner membrane of the cell and may be connected to the flagellar rod via the S ring. The S (supramembrane ring) lies just distal to the M ring. The L and P rings lie in the outer membrane and the periplasmic space, respectively.</text>
</comment>
<keyword evidence="10 12" id="KW-0975">Bacterial flagellum</keyword>
<feature type="compositionally biased region" description="Polar residues" evidence="13">
    <location>
        <begin position="321"/>
        <end position="340"/>
    </location>
</feature>
<organism evidence="17 18">
    <name type="scientific">Aquicella lusitana</name>
    <dbReference type="NCBI Taxonomy" id="254246"/>
    <lineage>
        <taxon>Bacteria</taxon>
        <taxon>Pseudomonadati</taxon>
        <taxon>Pseudomonadota</taxon>
        <taxon>Gammaproteobacteria</taxon>
        <taxon>Legionellales</taxon>
        <taxon>Coxiellaceae</taxon>
        <taxon>Aquicella</taxon>
    </lineage>
</organism>
<evidence type="ECO:0000313" key="18">
    <source>
        <dbReference type="Proteomes" id="UP000254720"/>
    </source>
</evidence>
<dbReference type="AlphaFoldDB" id="A0A370G6M6"/>
<evidence type="ECO:0000256" key="13">
    <source>
        <dbReference type="SAM" id="MobiDB-lite"/>
    </source>
</evidence>
<dbReference type="PANTHER" id="PTHR30046">
    <property type="entry name" value="FLAGELLAR M-RING PROTEIN"/>
    <property type="match status" value="1"/>
</dbReference>
<comment type="subcellular location">
    <subcellularLocation>
        <location evidence="2 12">Bacterial flagellum basal body</location>
    </subcellularLocation>
    <subcellularLocation>
        <location evidence="3">Cell membrane</location>
        <topology evidence="3">Multi-pass membrane protein</topology>
    </subcellularLocation>
</comment>
<evidence type="ECO:0000256" key="7">
    <source>
        <dbReference type="ARBA" id="ARBA00022692"/>
    </source>
</evidence>
<dbReference type="GO" id="GO:0005886">
    <property type="term" value="C:plasma membrane"/>
    <property type="evidence" value="ECO:0007669"/>
    <property type="project" value="UniProtKB-SubCell"/>
</dbReference>
<dbReference type="Pfam" id="PF08345">
    <property type="entry name" value="YscJ_FliF_C"/>
    <property type="match status" value="1"/>
</dbReference>
<keyword evidence="17" id="KW-0966">Cell projection</keyword>
<reference evidence="17 18" key="1">
    <citation type="submission" date="2018-07" db="EMBL/GenBank/DDBJ databases">
        <title>Genomic Encyclopedia of Type Strains, Phase IV (KMG-IV): sequencing the most valuable type-strain genomes for metagenomic binning, comparative biology and taxonomic classification.</title>
        <authorList>
            <person name="Goeker M."/>
        </authorList>
    </citation>
    <scope>NUCLEOTIDE SEQUENCE [LARGE SCALE GENOMIC DNA]</scope>
    <source>
        <strain evidence="17 18">DSM 16500</strain>
    </source>
</reference>
<evidence type="ECO:0000259" key="16">
    <source>
        <dbReference type="Pfam" id="PF08345"/>
    </source>
</evidence>
<evidence type="ECO:0000256" key="6">
    <source>
        <dbReference type="ARBA" id="ARBA00022475"/>
    </source>
</evidence>
<comment type="caution">
    <text evidence="17">The sequence shown here is derived from an EMBL/GenBank/DDBJ whole genome shotgun (WGS) entry which is preliminary data.</text>
</comment>
<evidence type="ECO:0000259" key="15">
    <source>
        <dbReference type="Pfam" id="PF01514"/>
    </source>
</evidence>
<evidence type="ECO:0000256" key="3">
    <source>
        <dbReference type="ARBA" id="ARBA00004651"/>
    </source>
</evidence>
<accession>A0A370G6M6</accession>
<feature type="compositionally biased region" description="Low complexity" evidence="13">
    <location>
        <begin position="302"/>
        <end position="317"/>
    </location>
</feature>
<gene>
    <name evidence="17" type="ORF">C8D86_13111</name>
</gene>
<sequence>MERSSNNKYVNSFVSVFQPGTFRQLFFMVGIAVSVALGITLYRSISEPIYRPLDYQISQKNMASIADTLEKARISYKIDDRNGLILVPANDIEMARLKLNAAGIPKDDGFNYSFLNEQNALTNSQFIENARYLRALENEISKTISSIEGVSGARVHIAVPRNNVFADENNKVTASVVLNISPGFSSNKEKIRSIIQIVADSVPGLDPKDIAITDQYGHFLSDGMDQNSIYSAAQLNYQNNIQNYYEKRIESMIVPLLGANKVIVRVNADIDFTQHEQAQEEYDPNKTVLISEQSNIEQNETSGASGPPGSLSNSPPEEGSKNTPQSQATGGQKRSQSTKNYNASKYVSYKRMNVAQIKNISVAVVVDNEIILDPKTKKYISKPVAQDKITKITELVKAVIGYDEKRGDKVTVVNSVYSQVKEEIPNVQVQVWEMPWFWDVAKKIIGIILGFAFLFIIYRKLSNYAATINQAKQKSVFVADEESNDENSVNRMHKLKKDGIDQLKQLAANEPNKVALIIKGWVRK</sequence>
<keyword evidence="17" id="KW-0969">Cilium</keyword>
<dbReference type="InterPro" id="IPR045851">
    <property type="entry name" value="AMP-bd_C_sf"/>
</dbReference>
<dbReference type="InterPro" id="IPR013556">
    <property type="entry name" value="Flag_M-ring_C"/>
</dbReference>
<evidence type="ECO:0000256" key="11">
    <source>
        <dbReference type="ARBA" id="ARBA00025936"/>
    </source>
</evidence>
<evidence type="ECO:0000256" key="14">
    <source>
        <dbReference type="SAM" id="Phobius"/>
    </source>
</evidence>
<comment type="function">
    <text evidence="1 12">The M ring may be actively involved in energy transduction.</text>
</comment>
<dbReference type="Pfam" id="PF01514">
    <property type="entry name" value="YscJ_FliF"/>
    <property type="match status" value="1"/>
</dbReference>
<evidence type="ECO:0000256" key="8">
    <source>
        <dbReference type="ARBA" id="ARBA00022989"/>
    </source>
</evidence>
<dbReference type="EMBL" id="QQAX01000031">
    <property type="protein sequence ID" value="RDI38529.1"/>
    <property type="molecule type" value="Genomic_DNA"/>
</dbReference>
<evidence type="ECO:0000256" key="4">
    <source>
        <dbReference type="ARBA" id="ARBA00007971"/>
    </source>
</evidence>
<dbReference type="PIRSF" id="PIRSF004862">
    <property type="entry name" value="FliF"/>
    <property type="match status" value="1"/>
</dbReference>
<proteinExistence type="inferred from homology"/>
<comment type="similarity">
    <text evidence="4 12">Belongs to the FliF family.</text>
</comment>
<evidence type="ECO:0000256" key="10">
    <source>
        <dbReference type="ARBA" id="ARBA00023143"/>
    </source>
</evidence>
<keyword evidence="6" id="KW-1003">Cell membrane</keyword>
<name>A0A370G6M6_9COXI</name>
<keyword evidence="17" id="KW-0282">Flagellum</keyword>
<protein>
    <recommendedName>
        <fullName evidence="5 12">Flagellar M-ring protein</fullName>
    </recommendedName>
</protein>
<keyword evidence="7 14" id="KW-0812">Transmembrane</keyword>
<evidence type="ECO:0000256" key="9">
    <source>
        <dbReference type="ARBA" id="ARBA00023136"/>
    </source>
</evidence>
<evidence type="ECO:0000256" key="5">
    <source>
        <dbReference type="ARBA" id="ARBA00017949"/>
    </source>
</evidence>